<dbReference type="Pfam" id="PF16125">
    <property type="entry name" value="DUF4837"/>
    <property type="match status" value="1"/>
</dbReference>
<dbReference type="Proteomes" id="UP001597533">
    <property type="component" value="Unassembled WGS sequence"/>
</dbReference>
<dbReference type="RefSeq" id="WP_183485331.1">
    <property type="nucleotide sequence ID" value="NZ_JBHUOV010000001.1"/>
</dbReference>
<name>A0ABW5WJR7_9FLAO</name>
<evidence type="ECO:0000313" key="2">
    <source>
        <dbReference type="Proteomes" id="UP001597533"/>
    </source>
</evidence>
<dbReference type="InterPro" id="IPR032286">
    <property type="entry name" value="DUF4837"/>
</dbReference>
<gene>
    <name evidence="1" type="ORF">ACFS5M_02515</name>
</gene>
<protein>
    <submittedName>
        <fullName evidence="1">DUF4837 family protein</fullName>
    </submittedName>
</protein>
<comment type="caution">
    <text evidence="1">The sequence shown here is derived from an EMBL/GenBank/DDBJ whole genome shotgun (WGS) entry which is preliminary data.</text>
</comment>
<dbReference type="PROSITE" id="PS51257">
    <property type="entry name" value="PROKAR_LIPOPROTEIN"/>
    <property type="match status" value="1"/>
</dbReference>
<evidence type="ECO:0000313" key="1">
    <source>
        <dbReference type="EMBL" id="MFD2822525.1"/>
    </source>
</evidence>
<organism evidence="1 2">
    <name type="scientific">Lacinutrix iliipiscaria</name>
    <dbReference type="NCBI Taxonomy" id="1230532"/>
    <lineage>
        <taxon>Bacteria</taxon>
        <taxon>Pseudomonadati</taxon>
        <taxon>Bacteroidota</taxon>
        <taxon>Flavobacteriia</taxon>
        <taxon>Flavobacteriales</taxon>
        <taxon>Flavobacteriaceae</taxon>
        <taxon>Lacinutrix</taxon>
    </lineage>
</organism>
<sequence>MRNFLCIAFAITLFMSCEDSKSPKKRILSESSGTLNNISVVIDNELWEGSVGETIREVLAAPIYGLNQDEPMFSMAQIPSQVFSDFVTKNRTILKIEKGHDSAAVKIASDVYAKPQKVVLVTGKTNADIVSQIKDQAGKIISAFKNEELKEKQRRIKLSLHKNNTIQDKLGVSIDFPSAYRIAKEEGSFYWIRKDITTGTTNLLLYELPYNSITKNETLINQIVKIRDSINKAYIPGPTEEAYMITEDAYAPFLSEITIDQKPAIETKGIWDMENAFMSGPFVNYMIADPANQRYVVVEAFAFAPSVAKRDYMFELEAIVKSIKIN</sequence>
<dbReference type="EMBL" id="JBHUOV010000001">
    <property type="protein sequence ID" value="MFD2822525.1"/>
    <property type="molecule type" value="Genomic_DNA"/>
</dbReference>
<proteinExistence type="predicted"/>
<keyword evidence="2" id="KW-1185">Reference proteome</keyword>
<accession>A0ABW5WJR7</accession>
<reference evidence="2" key="1">
    <citation type="journal article" date="2019" name="Int. J. Syst. Evol. Microbiol.">
        <title>The Global Catalogue of Microorganisms (GCM) 10K type strain sequencing project: providing services to taxonomists for standard genome sequencing and annotation.</title>
        <authorList>
            <consortium name="The Broad Institute Genomics Platform"/>
            <consortium name="The Broad Institute Genome Sequencing Center for Infectious Disease"/>
            <person name="Wu L."/>
            <person name="Ma J."/>
        </authorList>
    </citation>
    <scope>NUCLEOTIDE SEQUENCE [LARGE SCALE GENOMIC DNA]</scope>
    <source>
        <strain evidence="2">KCTC 32141</strain>
    </source>
</reference>